<comment type="caution">
    <text evidence="1">The sequence shown here is derived from an EMBL/GenBank/DDBJ whole genome shotgun (WGS) entry which is preliminary data.</text>
</comment>
<gene>
    <name evidence="1" type="ORF">DBT_1779</name>
</gene>
<dbReference type="AlphaFoldDB" id="A0A1B9F443"/>
<accession>A0A1B9F443</accession>
<dbReference type="STRING" id="1156395.DBT_1779"/>
<keyword evidence="2" id="KW-1185">Reference proteome</keyword>
<dbReference type="Proteomes" id="UP000093080">
    <property type="component" value="Unassembled WGS sequence"/>
</dbReference>
<sequence length="43" mass="4792">MHCEKGQIGLPADSYLQKGFFFGRMRSKRNMVSLFPPCSTGPA</sequence>
<proteinExistence type="predicted"/>
<dbReference type="EMBL" id="MAGO01000009">
    <property type="protein sequence ID" value="OCC14719.1"/>
    <property type="molecule type" value="Genomic_DNA"/>
</dbReference>
<organism evidence="1 2">
    <name type="scientific">Dissulfuribacter thermophilus</name>
    <dbReference type="NCBI Taxonomy" id="1156395"/>
    <lineage>
        <taxon>Bacteria</taxon>
        <taxon>Pseudomonadati</taxon>
        <taxon>Thermodesulfobacteriota</taxon>
        <taxon>Dissulfuribacteria</taxon>
        <taxon>Dissulfuribacterales</taxon>
        <taxon>Dissulfuribacteraceae</taxon>
        <taxon>Dissulfuribacter</taxon>
    </lineage>
</organism>
<reference evidence="1 2" key="1">
    <citation type="submission" date="2016-06" db="EMBL/GenBank/DDBJ databases">
        <title>Respiratory ammonification of nitrate coupled to the oxidation of elemental sulfur in deep-sea autotrophic thermophilic bacteria.</title>
        <authorList>
            <person name="Slobodkina G.B."/>
            <person name="Mardanov A.V."/>
            <person name="Ravin N.V."/>
            <person name="Frolova A.A."/>
            <person name="Viryasiv M.B."/>
            <person name="Chernyh N.A."/>
            <person name="Bonch-Osmolovskaya E.A."/>
            <person name="Slobodkin A.I."/>
        </authorList>
    </citation>
    <scope>NUCLEOTIDE SEQUENCE [LARGE SCALE GENOMIC DNA]</scope>
    <source>
        <strain evidence="1 2">S69</strain>
    </source>
</reference>
<evidence type="ECO:0000313" key="2">
    <source>
        <dbReference type="Proteomes" id="UP000093080"/>
    </source>
</evidence>
<evidence type="ECO:0000313" key="1">
    <source>
        <dbReference type="EMBL" id="OCC14719.1"/>
    </source>
</evidence>
<protein>
    <submittedName>
        <fullName evidence="1">Uncharacterized protein</fullName>
    </submittedName>
</protein>
<name>A0A1B9F443_9BACT</name>